<dbReference type="CDD" id="cd11386">
    <property type="entry name" value="MCP_signal"/>
    <property type="match status" value="1"/>
</dbReference>
<evidence type="ECO:0000313" key="10">
    <source>
        <dbReference type="Proteomes" id="UP000054396"/>
    </source>
</evidence>
<keyword evidence="4" id="KW-0807">Transducer</keyword>
<dbReference type="InterPro" id="IPR004090">
    <property type="entry name" value="Chemotax_Me-accpt_rcpt"/>
</dbReference>
<keyword evidence="6" id="KW-0812">Transmembrane</keyword>
<dbReference type="PANTHER" id="PTHR43531:SF11">
    <property type="entry name" value="METHYL-ACCEPTING CHEMOTAXIS PROTEIN 3"/>
    <property type="match status" value="1"/>
</dbReference>
<evidence type="ECO:0000256" key="2">
    <source>
        <dbReference type="ARBA" id="ARBA00022500"/>
    </source>
</evidence>
<evidence type="ECO:0000259" key="7">
    <source>
        <dbReference type="PROSITE" id="PS50111"/>
    </source>
</evidence>
<protein>
    <recommendedName>
        <fullName evidence="11">Chemotaxis protein</fullName>
    </recommendedName>
</protein>
<evidence type="ECO:0000256" key="5">
    <source>
        <dbReference type="SAM" id="Coils"/>
    </source>
</evidence>
<dbReference type="FunFam" id="1.10.287.950:FF:000001">
    <property type="entry name" value="Methyl-accepting chemotaxis sensory transducer"/>
    <property type="match status" value="1"/>
</dbReference>
<comment type="caution">
    <text evidence="9">The sequence shown here is derived from an EMBL/GenBank/DDBJ whole genome shotgun (WGS) entry which is preliminary data.</text>
</comment>
<dbReference type="STRING" id="1685382.AVJ23_07325"/>
<dbReference type="PROSITE" id="PS50885">
    <property type="entry name" value="HAMP"/>
    <property type="match status" value="2"/>
</dbReference>
<dbReference type="Gene3D" id="6.10.340.10">
    <property type="match status" value="1"/>
</dbReference>
<dbReference type="InterPro" id="IPR003660">
    <property type="entry name" value="HAMP_dom"/>
</dbReference>
<evidence type="ECO:0000256" key="4">
    <source>
        <dbReference type="PROSITE-ProRule" id="PRU00284"/>
    </source>
</evidence>
<dbReference type="InterPro" id="IPR004089">
    <property type="entry name" value="MCPsignal_dom"/>
</dbReference>
<feature type="domain" description="Methyl-accepting transducer" evidence="7">
    <location>
        <begin position="318"/>
        <end position="547"/>
    </location>
</feature>
<name>A0A0W7WLX7_9RHOB</name>
<keyword evidence="10" id="KW-1185">Reference proteome</keyword>
<organism evidence="9 10">
    <name type="scientific">Pseudoponticoccus marisrubri</name>
    <dbReference type="NCBI Taxonomy" id="1685382"/>
    <lineage>
        <taxon>Bacteria</taxon>
        <taxon>Pseudomonadati</taxon>
        <taxon>Pseudomonadota</taxon>
        <taxon>Alphaproteobacteria</taxon>
        <taxon>Rhodobacterales</taxon>
        <taxon>Roseobacteraceae</taxon>
        <taxon>Pseudoponticoccus</taxon>
    </lineage>
</organism>
<dbReference type="SUPFAM" id="SSF158472">
    <property type="entry name" value="HAMP domain-like"/>
    <property type="match status" value="1"/>
</dbReference>
<comment type="similarity">
    <text evidence="3">Belongs to the methyl-accepting chemotaxis (MCP) protein family.</text>
</comment>
<keyword evidence="5" id="KW-0175">Coiled coil</keyword>
<dbReference type="GO" id="GO:0016020">
    <property type="term" value="C:membrane"/>
    <property type="evidence" value="ECO:0007669"/>
    <property type="project" value="UniProtKB-SubCell"/>
</dbReference>
<evidence type="ECO:0000259" key="8">
    <source>
        <dbReference type="PROSITE" id="PS50885"/>
    </source>
</evidence>
<proteinExistence type="inferred from homology"/>
<feature type="domain" description="HAMP" evidence="8">
    <location>
        <begin position="198"/>
        <end position="251"/>
    </location>
</feature>
<feature type="domain" description="HAMP" evidence="8">
    <location>
        <begin position="261"/>
        <end position="313"/>
    </location>
</feature>
<dbReference type="Pfam" id="PF00672">
    <property type="entry name" value="HAMP"/>
    <property type="match status" value="1"/>
</dbReference>
<evidence type="ECO:0008006" key="11">
    <source>
        <dbReference type="Google" id="ProtNLM"/>
    </source>
</evidence>
<dbReference type="Gene3D" id="1.10.287.950">
    <property type="entry name" value="Methyl-accepting chemotaxis protein"/>
    <property type="match status" value="1"/>
</dbReference>
<feature type="transmembrane region" description="Helical" evidence="6">
    <location>
        <begin position="177"/>
        <end position="196"/>
    </location>
</feature>
<dbReference type="Pfam" id="PF00015">
    <property type="entry name" value="MCPsignal"/>
    <property type="match status" value="1"/>
</dbReference>
<evidence type="ECO:0000256" key="3">
    <source>
        <dbReference type="ARBA" id="ARBA00029447"/>
    </source>
</evidence>
<dbReference type="PANTHER" id="PTHR43531">
    <property type="entry name" value="PROTEIN ICFG"/>
    <property type="match status" value="1"/>
</dbReference>
<evidence type="ECO:0000313" key="9">
    <source>
        <dbReference type="EMBL" id="KUF11562.1"/>
    </source>
</evidence>
<dbReference type="AlphaFoldDB" id="A0A0W7WLX7"/>
<dbReference type="PRINTS" id="PR00260">
    <property type="entry name" value="CHEMTRNSDUCR"/>
</dbReference>
<dbReference type="GO" id="GO:0007165">
    <property type="term" value="P:signal transduction"/>
    <property type="evidence" value="ECO:0007669"/>
    <property type="project" value="UniProtKB-KW"/>
</dbReference>
<dbReference type="SMART" id="SM00283">
    <property type="entry name" value="MA"/>
    <property type="match status" value="1"/>
</dbReference>
<sequence>MSDMIEMARWRKVLDSVFLRCAAVMAVTTIVVAAVMSLQSSRLVNRVVMDNVVQQAAAATRAEAQALFNPVRFNVADKIEETLANALEDAGAAGRAGLVVGADGAILAATGDDVLRSVLLDLARDALAEGTAQATPDGMLRVEPVRQGADGPVLGMLALGWSADAALAEVAAAKLSILAWAFGIFALMMGLTIWALRRFLGTPLQRLGSAVRRVSEGDYDSEICVSRRADEIGAIGSDLERLVATLQTARAAETARAQEMEAQVTVVDLLGKALDVLAEGVLTGDIDQPFPAEYETLRSNYNRAVTALRQAIGEVRGNADNIRNSAEEIARASDDLSRRTETQAATLEQSAAALEELLNSVNASATNADSADQAVRNAREIAARNGEIMKSAINAMGEIEKSSDQIGEIITVIDDIAFQTNLLALNAGVEAARAGESGKGFAVVASEVRGLAQRSAEAAQQIKDLITGSADQIQKGVRLVERAGVALDEVVDQVADISGMVTDIAKGAGEQAQGLNEINVGIANLDRVTQQNAAMVEQSTASAHMLRTDATHLGDLVNGFRTERAPEAGSRHAGRAA</sequence>
<keyword evidence="6" id="KW-1133">Transmembrane helix</keyword>
<dbReference type="PROSITE" id="PS50111">
    <property type="entry name" value="CHEMOTAXIS_TRANSDUC_2"/>
    <property type="match status" value="1"/>
</dbReference>
<dbReference type="SMART" id="SM00304">
    <property type="entry name" value="HAMP"/>
    <property type="match status" value="2"/>
</dbReference>
<dbReference type="GO" id="GO:0004888">
    <property type="term" value="F:transmembrane signaling receptor activity"/>
    <property type="evidence" value="ECO:0007669"/>
    <property type="project" value="InterPro"/>
</dbReference>
<keyword evidence="6" id="KW-0472">Membrane</keyword>
<dbReference type="OrthoDB" id="8482111at2"/>
<dbReference type="SUPFAM" id="SSF58104">
    <property type="entry name" value="Methyl-accepting chemotaxis protein (MCP) signaling domain"/>
    <property type="match status" value="1"/>
</dbReference>
<feature type="coiled-coil region" evidence="5">
    <location>
        <begin position="337"/>
        <end position="364"/>
    </location>
</feature>
<gene>
    <name evidence="9" type="ORF">AVJ23_07325</name>
</gene>
<keyword evidence="2" id="KW-0145">Chemotaxis</keyword>
<evidence type="ECO:0000256" key="6">
    <source>
        <dbReference type="SAM" id="Phobius"/>
    </source>
</evidence>
<accession>A0A0W7WLX7</accession>
<reference evidence="9 10" key="1">
    <citation type="submission" date="2015-12" db="EMBL/GenBank/DDBJ databases">
        <authorList>
            <person name="Shamseldin A."/>
            <person name="Moawad H."/>
            <person name="Abd El-Rahim W.M."/>
            <person name="Sadowsky M.J."/>
        </authorList>
    </citation>
    <scope>NUCLEOTIDE SEQUENCE [LARGE SCALE GENOMIC DNA]</scope>
    <source>
        <strain evidence="9 10">SJ5A-1</strain>
    </source>
</reference>
<dbReference type="RefSeq" id="WP_058861508.1">
    <property type="nucleotide sequence ID" value="NZ_LPXO01000003.1"/>
</dbReference>
<dbReference type="GO" id="GO:0006935">
    <property type="term" value="P:chemotaxis"/>
    <property type="evidence" value="ECO:0007669"/>
    <property type="project" value="UniProtKB-KW"/>
</dbReference>
<dbReference type="EMBL" id="LPXO01000003">
    <property type="protein sequence ID" value="KUF11562.1"/>
    <property type="molecule type" value="Genomic_DNA"/>
</dbReference>
<comment type="subcellular location">
    <subcellularLocation>
        <location evidence="1">Membrane</location>
    </subcellularLocation>
</comment>
<dbReference type="CDD" id="cd06225">
    <property type="entry name" value="HAMP"/>
    <property type="match status" value="1"/>
</dbReference>
<dbReference type="Proteomes" id="UP000054396">
    <property type="component" value="Unassembled WGS sequence"/>
</dbReference>
<feature type="transmembrane region" description="Helical" evidence="6">
    <location>
        <begin position="17"/>
        <end position="38"/>
    </location>
</feature>
<evidence type="ECO:0000256" key="1">
    <source>
        <dbReference type="ARBA" id="ARBA00004370"/>
    </source>
</evidence>
<dbReference type="InterPro" id="IPR051310">
    <property type="entry name" value="MCP_chemotaxis"/>
</dbReference>